<dbReference type="Proteomes" id="UP000821866">
    <property type="component" value="Unassembled WGS sequence"/>
</dbReference>
<dbReference type="AlphaFoldDB" id="A0A9J6D1K1"/>
<dbReference type="EMBL" id="JABSTU010001869">
    <property type="protein sequence ID" value="KAH7985324.1"/>
    <property type="molecule type" value="Genomic_DNA"/>
</dbReference>
<evidence type="ECO:0000259" key="1">
    <source>
        <dbReference type="PROSITE" id="PS50878"/>
    </source>
</evidence>
<feature type="domain" description="Reverse transcriptase" evidence="1">
    <location>
        <begin position="1"/>
        <end position="149"/>
    </location>
</feature>
<proteinExistence type="predicted"/>
<comment type="caution">
    <text evidence="2">The sequence shown here is derived from an EMBL/GenBank/DDBJ whole genome shotgun (WGS) entry which is preliminary data.</text>
</comment>
<evidence type="ECO:0000313" key="2">
    <source>
        <dbReference type="EMBL" id="KAH7985324.1"/>
    </source>
</evidence>
<gene>
    <name evidence="2" type="ORF">HPB51_026842</name>
</gene>
<organism evidence="2 3">
    <name type="scientific">Rhipicephalus microplus</name>
    <name type="common">Cattle tick</name>
    <name type="synonym">Boophilus microplus</name>
    <dbReference type="NCBI Taxonomy" id="6941"/>
    <lineage>
        <taxon>Eukaryota</taxon>
        <taxon>Metazoa</taxon>
        <taxon>Ecdysozoa</taxon>
        <taxon>Arthropoda</taxon>
        <taxon>Chelicerata</taxon>
        <taxon>Arachnida</taxon>
        <taxon>Acari</taxon>
        <taxon>Parasitiformes</taxon>
        <taxon>Ixodida</taxon>
        <taxon>Ixodoidea</taxon>
        <taxon>Ixodidae</taxon>
        <taxon>Rhipicephalinae</taxon>
        <taxon>Rhipicephalus</taxon>
        <taxon>Boophilus</taxon>
    </lineage>
</organism>
<protein>
    <recommendedName>
        <fullName evidence="1">Reverse transcriptase domain-containing protein</fullName>
    </recommendedName>
</protein>
<dbReference type="PROSITE" id="PS50878">
    <property type="entry name" value="RT_POL"/>
    <property type="match status" value="1"/>
</dbReference>
<reference evidence="2" key="2">
    <citation type="submission" date="2021-09" db="EMBL/GenBank/DDBJ databases">
        <authorList>
            <person name="Jia N."/>
            <person name="Wang J."/>
            <person name="Shi W."/>
            <person name="Du L."/>
            <person name="Sun Y."/>
            <person name="Zhan W."/>
            <person name="Jiang J."/>
            <person name="Wang Q."/>
            <person name="Zhang B."/>
            <person name="Ji P."/>
            <person name="Sakyi L.B."/>
            <person name="Cui X."/>
            <person name="Yuan T."/>
            <person name="Jiang B."/>
            <person name="Yang W."/>
            <person name="Lam T.T.-Y."/>
            <person name="Chang Q."/>
            <person name="Ding S."/>
            <person name="Wang X."/>
            <person name="Zhu J."/>
            <person name="Ruan X."/>
            <person name="Zhao L."/>
            <person name="Wei J."/>
            <person name="Que T."/>
            <person name="Du C."/>
            <person name="Cheng J."/>
            <person name="Dai P."/>
            <person name="Han X."/>
            <person name="Huang E."/>
            <person name="Gao Y."/>
            <person name="Liu J."/>
            <person name="Shao H."/>
            <person name="Ye R."/>
            <person name="Li L."/>
            <person name="Wei W."/>
            <person name="Wang X."/>
            <person name="Wang C."/>
            <person name="Huo Q."/>
            <person name="Li W."/>
            <person name="Guo W."/>
            <person name="Chen H."/>
            <person name="Chen S."/>
            <person name="Zhou L."/>
            <person name="Zhou L."/>
            <person name="Ni X."/>
            <person name="Tian J."/>
            <person name="Zhou Y."/>
            <person name="Sheng Y."/>
            <person name="Liu T."/>
            <person name="Pan Y."/>
            <person name="Xia L."/>
            <person name="Li J."/>
            <person name="Zhao F."/>
            <person name="Cao W."/>
        </authorList>
    </citation>
    <scope>NUCLEOTIDE SEQUENCE</scope>
    <source>
        <strain evidence="2">Rmic-2018</strain>
        <tissue evidence="2">Larvae</tissue>
    </source>
</reference>
<reference evidence="2" key="1">
    <citation type="journal article" date="2020" name="Cell">
        <title>Large-Scale Comparative Analyses of Tick Genomes Elucidate Their Genetic Diversity and Vector Capacities.</title>
        <authorList>
            <consortium name="Tick Genome and Microbiome Consortium (TIGMIC)"/>
            <person name="Jia N."/>
            <person name="Wang J."/>
            <person name="Shi W."/>
            <person name="Du L."/>
            <person name="Sun Y."/>
            <person name="Zhan W."/>
            <person name="Jiang J.F."/>
            <person name="Wang Q."/>
            <person name="Zhang B."/>
            <person name="Ji P."/>
            <person name="Bell-Sakyi L."/>
            <person name="Cui X.M."/>
            <person name="Yuan T.T."/>
            <person name="Jiang B.G."/>
            <person name="Yang W.F."/>
            <person name="Lam T.T."/>
            <person name="Chang Q.C."/>
            <person name="Ding S.J."/>
            <person name="Wang X.J."/>
            <person name="Zhu J.G."/>
            <person name="Ruan X.D."/>
            <person name="Zhao L."/>
            <person name="Wei J.T."/>
            <person name="Ye R.Z."/>
            <person name="Que T.C."/>
            <person name="Du C.H."/>
            <person name="Zhou Y.H."/>
            <person name="Cheng J.X."/>
            <person name="Dai P.F."/>
            <person name="Guo W.B."/>
            <person name="Han X.H."/>
            <person name="Huang E.J."/>
            <person name="Li L.F."/>
            <person name="Wei W."/>
            <person name="Gao Y.C."/>
            <person name="Liu J.Z."/>
            <person name="Shao H.Z."/>
            <person name="Wang X."/>
            <person name="Wang C.C."/>
            <person name="Yang T.C."/>
            <person name="Huo Q.B."/>
            <person name="Li W."/>
            <person name="Chen H.Y."/>
            <person name="Chen S.E."/>
            <person name="Zhou L.G."/>
            <person name="Ni X.B."/>
            <person name="Tian J.H."/>
            <person name="Sheng Y."/>
            <person name="Liu T."/>
            <person name="Pan Y.S."/>
            <person name="Xia L.Y."/>
            <person name="Li J."/>
            <person name="Zhao F."/>
            <person name="Cao W.C."/>
        </authorList>
    </citation>
    <scope>NUCLEOTIDE SEQUENCE</scope>
    <source>
        <strain evidence="2">Rmic-2018</strain>
    </source>
</reference>
<dbReference type="InterPro" id="IPR000477">
    <property type="entry name" value="RT_dom"/>
</dbReference>
<accession>A0A9J6D1K1</accession>
<keyword evidence="3" id="KW-1185">Reference proteome</keyword>
<evidence type="ECO:0000313" key="3">
    <source>
        <dbReference type="Proteomes" id="UP000821866"/>
    </source>
</evidence>
<dbReference type="Pfam" id="PF00078">
    <property type="entry name" value="RVT_1"/>
    <property type="match status" value="1"/>
</dbReference>
<dbReference type="VEuPathDB" id="VectorBase:LOC119164611"/>
<sequence>MLRTWVSLLRRLYTDNTVVACFAEIQVELVTVKRGLKQECSLPPLLYMLYTASLERALLTDGGGFFLAHSYGGAPVSWRLPGLVYVDDIVLMADSLGDLQHLVSLSTNHLSTLGLCFNAKKSAMLVFAGTDITAAVLLSEGGQVSWKEE</sequence>
<name>A0A9J6D1K1_RHIMP</name>